<evidence type="ECO:0000256" key="5">
    <source>
        <dbReference type="PIRSR" id="PIRSR634603-1"/>
    </source>
</evidence>
<dbReference type="CDD" id="cd03319">
    <property type="entry name" value="L-Ala-DL-Glu_epimerase"/>
    <property type="match status" value="1"/>
</dbReference>
<dbReference type="STRING" id="341036.SAMN05660649_00866"/>
<evidence type="ECO:0000313" key="9">
    <source>
        <dbReference type="EMBL" id="SFG14610.1"/>
    </source>
</evidence>
<keyword evidence="4 7" id="KW-0413">Isomerase</keyword>
<organism evidence="9 10">
    <name type="scientific">Desulfotruncus arcticus DSM 17038</name>
    <dbReference type="NCBI Taxonomy" id="1121424"/>
    <lineage>
        <taxon>Bacteria</taxon>
        <taxon>Bacillati</taxon>
        <taxon>Bacillota</taxon>
        <taxon>Clostridia</taxon>
        <taxon>Eubacteriales</taxon>
        <taxon>Desulfallaceae</taxon>
        <taxon>Desulfotruncus</taxon>
    </lineage>
</organism>
<evidence type="ECO:0000256" key="1">
    <source>
        <dbReference type="ARBA" id="ARBA00008031"/>
    </source>
</evidence>
<dbReference type="AlphaFoldDB" id="A0A1I2PGE1"/>
<dbReference type="InterPro" id="IPR018110">
    <property type="entry name" value="Mandel_Rmase/mucon_lact_enz_CS"/>
</dbReference>
<reference evidence="10" key="1">
    <citation type="submission" date="2016-10" db="EMBL/GenBank/DDBJ databases">
        <authorList>
            <person name="Varghese N."/>
            <person name="Submissions S."/>
        </authorList>
    </citation>
    <scope>NUCLEOTIDE SEQUENCE [LARGE SCALE GENOMIC DNA]</scope>
    <source>
        <strain evidence="10">DSM 17038</strain>
    </source>
</reference>
<dbReference type="SFLD" id="SFLDG00180">
    <property type="entry name" value="muconate_cycloisomerase"/>
    <property type="match status" value="1"/>
</dbReference>
<evidence type="ECO:0000256" key="4">
    <source>
        <dbReference type="ARBA" id="ARBA00023235"/>
    </source>
</evidence>
<dbReference type="SMART" id="SM00922">
    <property type="entry name" value="MR_MLE"/>
    <property type="match status" value="1"/>
</dbReference>
<feature type="domain" description="Mandelate racemase/muconate lactonizing enzyme C-terminal" evidence="8">
    <location>
        <begin position="142"/>
        <end position="237"/>
    </location>
</feature>
<dbReference type="Gene3D" id="3.20.20.120">
    <property type="entry name" value="Enolase-like C-terminal domain"/>
    <property type="match status" value="1"/>
</dbReference>
<dbReference type="SFLD" id="SFLDS00001">
    <property type="entry name" value="Enolase"/>
    <property type="match status" value="1"/>
</dbReference>
<keyword evidence="10" id="KW-1185">Reference proteome</keyword>
<keyword evidence="2 6" id="KW-0479">Metal-binding</keyword>
<dbReference type="SUPFAM" id="SSF51604">
    <property type="entry name" value="Enolase C-terminal domain-like"/>
    <property type="match status" value="1"/>
</dbReference>
<evidence type="ECO:0000256" key="6">
    <source>
        <dbReference type="PIRSR" id="PIRSR634603-3"/>
    </source>
</evidence>
<dbReference type="InterPro" id="IPR029065">
    <property type="entry name" value="Enolase_C-like"/>
</dbReference>
<comment type="similarity">
    <text evidence="1 7">Belongs to the mandelate racemase/muconate lactonizing enzyme family.</text>
</comment>
<dbReference type="PROSITE" id="PS00909">
    <property type="entry name" value="MR_MLE_2"/>
    <property type="match status" value="1"/>
</dbReference>
<dbReference type="InterPro" id="IPR029017">
    <property type="entry name" value="Enolase-like_N"/>
</dbReference>
<evidence type="ECO:0000259" key="8">
    <source>
        <dbReference type="SMART" id="SM00922"/>
    </source>
</evidence>
<feature type="active site" description="Proton acceptor; specific for (R)-substrate epimerization" evidence="5">
    <location>
        <position position="163"/>
    </location>
</feature>
<dbReference type="SUPFAM" id="SSF54826">
    <property type="entry name" value="Enolase N-terminal domain-like"/>
    <property type="match status" value="1"/>
</dbReference>
<dbReference type="PANTHER" id="PTHR48073:SF2">
    <property type="entry name" value="O-SUCCINYLBENZOATE SYNTHASE"/>
    <property type="match status" value="1"/>
</dbReference>
<dbReference type="RefSeq" id="WP_165613373.1">
    <property type="nucleotide sequence ID" value="NZ_FOOX01000002.1"/>
</dbReference>
<dbReference type="GO" id="GO:0009063">
    <property type="term" value="P:amino acid catabolic process"/>
    <property type="evidence" value="ECO:0007669"/>
    <property type="project" value="InterPro"/>
</dbReference>
<dbReference type="EC" id="5.1.1.-" evidence="7"/>
<dbReference type="SFLD" id="SFLDF00009">
    <property type="entry name" value="o-succinylbenzoate_synthase"/>
    <property type="match status" value="1"/>
</dbReference>
<dbReference type="InterPro" id="IPR036849">
    <property type="entry name" value="Enolase-like_C_sf"/>
</dbReference>
<protein>
    <recommendedName>
        <fullName evidence="7">Dipeptide epimerase</fullName>
        <ecNumber evidence="7">5.1.1.-</ecNumber>
    </recommendedName>
</protein>
<dbReference type="PANTHER" id="PTHR48073">
    <property type="entry name" value="O-SUCCINYLBENZOATE SYNTHASE-RELATED"/>
    <property type="match status" value="1"/>
</dbReference>
<feature type="active site" description="Proton acceptor; specific for (S)-substrate epimerization" evidence="5">
    <location>
        <position position="266"/>
    </location>
</feature>
<dbReference type="FunFam" id="3.30.390.10:FF:000009">
    <property type="entry name" value="Hydrophobic dipeptide epimerase"/>
    <property type="match status" value="1"/>
</dbReference>
<feature type="binding site" evidence="6">
    <location>
        <position position="216"/>
    </location>
    <ligand>
        <name>Mg(2+)</name>
        <dbReference type="ChEBI" id="CHEBI:18420"/>
    </ligand>
</feature>
<keyword evidence="3 6" id="KW-0460">Magnesium</keyword>
<dbReference type="InterPro" id="IPR034603">
    <property type="entry name" value="Dipeptide_epimerase"/>
</dbReference>
<gene>
    <name evidence="9" type="ORF">SAMN05660649_00866</name>
</gene>
<sequence length="365" mass="39631">MKIKSVDVYATDLDLSGEHRSAHTRYTVTQDVFVRIVTDEGNCGYGSTAPKYYITGETQDTVIAVLKKRLIPAVIGQNPFDLEKIHDAMDHAIKGNTSAKAALDTAIYDLMGKVLNVPVYQLLGGAYRIEMPAFDLIGLWSPEEAAAKVEQRLAEGYREFKIKAGPDPAADLRRVEAVSKAAPGIPLKVDANQAWSTKQAVELTRKFGELGVSVIEQPVHMDNIEGLCMVRNACPQVEVMADESMKSLGDALRLIRSQAVDMFNIKLIKAGGIYPARKIAAVAESANMCCMAGGTIQNSLLDAATAHFLAATRNIIFNEIKSPQWIKNDIASGLKIVEGMVRVPDGPGLGMEIDEERLQACRVAG</sequence>
<name>A0A1I2PGE1_9FIRM</name>
<dbReference type="EMBL" id="FOOX01000002">
    <property type="protein sequence ID" value="SFG14610.1"/>
    <property type="molecule type" value="Genomic_DNA"/>
</dbReference>
<proteinExistence type="inferred from homology"/>
<evidence type="ECO:0000313" key="10">
    <source>
        <dbReference type="Proteomes" id="UP000199337"/>
    </source>
</evidence>
<dbReference type="InterPro" id="IPR013341">
    <property type="entry name" value="Mandelate_racemase_N_dom"/>
</dbReference>
<feature type="binding site" evidence="6">
    <location>
        <position position="242"/>
    </location>
    <ligand>
        <name>Mg(2+)</name>
        <dbReference type="ChEBI" id="CHEBI:18420"/>
    </ligand>
</feature>
<dbReference type="Pfam" id="PF02746">
    <property type="entry name" value="MR_MLE_N"/>
    <property type="match status" value="1"/>
</dbReference>
<evidence type="ECO:0000256" key="2">
    <source>
        <dbReference type="ARBA" id="ARBA00022723"/>
    </source>
</evidence>
<dbReference type="GO" id="GO:0016855">
    <property type="term" value="F:racemase and epimerase activity, acting on amino acids and derivatives"/>
    <property type="evidence" value="ECO:0007669"/>
    <property type="project" value="UniProtKB-UniRule"/>
</dbReference>
<accession>A0A1I2PGE1</accession>
<dbReference type="Gene3D" id="3.30.390.10">
    <property type="entry name" value="Enolase-like, N-terminal domain"/>
    <property type="match status" value="1"/>
</dbReference>
<dbReference type="Proteomes" id="UP000199337">
    <property type="component" value="Unassembled WGS sequence"/>
</dbReference>
<evidence type="ECO:0000256" key="7">
    <source>
        <dbReference type="RuleBase" id="RU366006"/>
    </source>
</evidence>
<dbReference type="Pfam" id="PF13378">
    <property type="entry name" value="MR_MLE_C"/>
    <property type="match status" value="1"/>
</dbReference>
<dbReference type="GO" id="GO:0006518">
    <property type="term" value="P:peptide metabolic process"/>
    <property type="evidence" value="ECO:0007669"/>
    <property type="project" value="UniProtKB-ARBA"/>
</dbReference>
<dbReference type="InterPro" id="IPR013342">
    <property type="entry name" value="Mandelate_racemase_C"/>
</dbReference>
<evidence type="ECO:0000256" key="3">
    <source>
        <dbReference type="ARBA" id="ARBA00022842"/>
    </source>
</evidence>
<comment type="cofactor">
    <cofactor evidence="6 7">
        <name>Mg(2+)</name>
        <dbReference type="ChEBI" id="CHEBI:18420"/>
    </cofactor>
    <text evidence="6 7">Binds 1 Mg(2+) ion per subunit.</text>
</comment>
<feature type="binding site" evidence="6">
    <location>
        <position position="190"/>
    </location>
    <ligand>
        <name>Mg(2+)</name>
        <dbReference type="ChEBI" id="CHEBI:18420"/>
    </ligand>
</feature>
<dbReference type="GO" id="GO:0000287">
    <property type="term" value="F:magnesium ion binding"/>
    <property type="evidence" value="ECO:0007669"/>
    <property type="project" value="UniProtKB-ARBA"/>
</dbReference>